<comment type="caution">
    <text evidence="4">The sequence shown here is derived from an EMBL/GenBank/DDBJ whole genome shotgun (WGS) entry which is preliminary data.</text>
</comment>
<evidence type="ECO:0000259" key="3">
    <source>
        <dbReference type="Pfam" id="PF07687"/>
    </source>
</evidence>
<evidence type="ECO:0000313" key="4">
    <source>
        <dbReference type="EMBL" id="MFC4033330.1"/>
    </source>
</evidence>
<dbReference type="RefSeq" id="WP_386430423.1">
    <property type="nucleotide sequence ID" value="NZ_JBHSBB010000012.1"/>
</dbReference>
<dbReference type="Gene3D" id="3.40.630.10">
    <property type="entry name" value="Zn peptidases"/>
    <property type="match status" value="2"/>
</dbReference>
<dbReference type="SUPFAM" id="SSF53187">
    <property type="entry name" value="Zn-dependent exopeptidases"/>
    <property type="match status" value="1"/>
</dbReference>
<keyword evidence="2" id="KW-0378">Hydrolase</keyword>
<dbReference type="InterPro" id="IPR011650">
    <property type="entry name" value="Peptidase_M20_dimer"/>
</dbReference>
<dbReference type="SUPFAM" id="SSF55031">
    <property type="entry name" value="Bacterial exopeptidase dimerisation domain"/>
    <property type="match status" value="1"/>
</dbReference>
<evidence type="ECO:0000313" key="5">
    <source>
        <dbReference type="Proteomes" id="UP001595765"/>
    </source>
</evidence>
<dbReference type="Pfam" id="PF07687">
    <property type="entry name" value="M20_dimer"/>
    <property type="match status" value="1"/>
</dbReference>
<keyword evidence="1" id="KW-0479">Metal-binding</keyword>
<dbReference type="Proteomes" id="UP001595765">
    <property type="component" value="Unassembled WGS sequence"/>
</dbReference>
<organism evidence="4 5">
    <name type="scientific">Streptomyces polygonati</name>
    <dbReference type="NCBI Taxonomy" id="1617087"/>
    <lineage>
        <taxon>Bacteria</taxon>
        <taxon>Bacillati</taxon>
        <taxon>Actinomycetota</taxon>
        <taxon>Actinomycetes</taxon>
        <taxon>Kitasatosporales</taxon>
        <taxon>Streptomycetaceae</taxon>
        <taxon>Streptomyces</taxon>
    </lineage>
</organism>
<feature type="domain" description="Peptidase M20 dimerisation" evidence="3">
    <location>
        <begin position="200"/>
        <end position="304"/>
    </location>
</feature>
<reference evidence="5" key="1">
    <citation type="journal article" date="2019" name="Int. J. Syst. Evol. Microbiol.">
        <title>The Global Catalogue of Microorganisms (GCM) 10K type strain sequencing project: providing services to taxonomists for standard genome sequencing and annotation.</title>
        <authorList>
            <consortium name="The Broad Institute Genomics Platform"/>
            <consortium name="The Broad Institute Genome Sequencing Center for Infectious Disease"/>
            <person name="Wu L."/>
            <person name="Ma J."/>
        </authorList>
    </citation>
    <scope>NUCLEOTIDE SEQUENCE [LARGE SCALE GENOMIC DNA]</scope>
    <source>
        <strain evidence="5">CGMCC 4.7237</strain>
    </source>
</reference>
<sequence length="411" mass="43317">MTSAARLAESTTPDTEAARLARAVSRLVQVPSVNPFHAGPRAEQAGPVGEAVIARTLAEDLRRCGAAEVFTEEVEPGRPNVYAFFPGRTERLVVVDVHTDTVSVEHMTDPPFDGRVESGRVWGRGALDSKATLGVLLTLLEEWQRQGLRPEATLLVTATAGEEAGGLLGATRFRSWAMERGLVIDQILVAEPTGFRPVHGLRSLVLAEVTTHGAAAHSAQPELGDNAIEAMAPVIAAFVQENARLREMAAATELGCGTVSVTQVDGGSGSNIIPDRCSITVGRRIVPGENPAEVLDRLRTLAQSASRLPCAVRSLLPEAPDGGPAWPAFYQAPDSALVQRLAEICGTVPGVAPYGANALRYSGLAHEVVVFGPGSIDDAHQATENVAVADLVRMADALRAWLLPAAPEGKP</sequence>
<evidence type="ECO:0000256" key="1">
    <source>
        <dbReference type="ARBA" id="ARBA00022723"/>
    </source>
</evidence>
<protein>
    <submittedName>
        <fullName evidence="4">M20 family metallopeptidase</fullName>
    </submittedName>
</protein>
<accession>A0ABV8HMV1</accession>
<dbReference type="InterPro" id="IPR050072">
    <property type="entry name" value="Peptidase_M20A"/>
</dbReference>
<dbReference type="Pfam" id="PF01546">
    <property type="entry name" value="Peptidase_M20"/>
    <property type="match status" value="1"/>
</dbReference>
<dbReference type="InterPro" id="IPR002933">
    <property type="entry name" value="Peptidase_M20"/>
</dbReference>
<name>A0ABV8HMV1_9ACTN</name>
<dbReference type="Gene3D" id="3.30.70.360">
    <property type="match status" value="1"/>
</dbReference>
<evidence type="ECO:0000256" key="2">
    <source>
        <dbReference type="ARBA" id="ARBA00022801"/>
    </source>
</evidence>
<gene>
    <name evidence="4" type="ORF">ACFO3J_17805</name>
</gene>
<keyword evidence="5" id="KW-1185">Reference proteome</keyword>
<proteinExistence type="predicted"/>
<dbReference type="PANTHER" id="PTHR43808">
    <property type="entry name" value="ACETYLORNITHINE DEACETYLASE"/>
    <property type="match status" value="1"/>
</dbReference>
<dbReference type="InterPro" id="IPR036264">
    <property type="entry name" value="Bact_exopeptidase_dim_dom"/>
</dbReference>
<dbReference type="EMBL" id="JBHSBB010000012">
    <property type="protein sequence ID" value="MFC4033330.1"/>
    <property type="molecule type" value="Genomic_DNA"/>
</dbReference>